<feature type="compositionally biased region" description="Basic and acidic residues" evidence="1">
    <location>
        <begin position="60"/>
        <end position="73"/>
    </location>
</feature>
<evidence type="ECO:0000313" key="2">
    <source>
        <dbReference type="EMBL" id="CRZ10803.1"/>
    </source>
</evidence>
<reference evidence="2" key="1">
    <citation type="submission" date="2015-04" db="EMBL/GenBank/DDBJ databases">
        <title>The genome sequence of the plant pathogenic Rhizarian Plasmodiophora brassicae reveals insights in its biotrophic life cycle and the origin of chitin synthesis.</title>
        <authorList>
            <person name="Schwelm A."/>
            <person name="Fogelqvist J."/>
            <person name="Knaust A."/>
            <person name="Julke S."/>
            <person name="Lilja T."/>
            <person name="Dhandapani V."/>
            <person name="Bonilla-Rosso G."/>
            <person name="Karlsson M."/>
            <person name="Shevchenko A."/>
            <person name="Choi S.R."/>
            <person name="Kim H.G."/>
            <person name="Park J.Y."/>
            <person name="Lim Y.P."/>
            <person name="Ludwig-Muller J."/>
            <person name="Dixelius C."/>
        </authorList>
    </citation>
    <scope>NUCLEOTIDE SEQUENCE</scope>
    <source>
        <tissue evidence="2">Potato root galls</tissue>
    </source>
</reference>
<proteinExistence type="predicted"/>
<evidence type="ECO:0000256" key="1">
    <source>
        <dbReference type="SAM" id="MobiDB-lite"/>
    </source>
</evidence>
<sequence>MILALSLLGVQEMVGLMFLGIIIVSPKAVEYPSFCKAYETVQAEDRLSFLASGDHDFLEQDGRHRLDRQGNERRRPRYPATSGERDRGIGTRESFVGIGDIVWHMGMALYVMAACVAHQQHSSRLD</sequence>
<feature type="region of interest" description="Disordered" evidence="1">
    <location>
        <begin position="60"/>
        <end position="88"/>
    </location>
</feature>
<protein>
    <submittedName>
        <fullName evidence="2">Uncharacterized protein</fullName>
    </submittedName>
</protein>
<accession>A0A0H5R9P5</accession>
<name>A0A0H5R9P5_9EUKA</name>
<organism evidence="2">
    <name type="scientific">Spongospora subterranea</name>
    <dbReference type="NCBI Taxonomy" id="70186"/>
    <lineage>
        <taxon>Eukaryota</taxon>
        <taxon>Sar</taxon>
        <taxon>Rhizaria</taxon>
        <taxon>Endomyxa</taxon>
        <taxon>Phytomyxea</taxon>
        <taxon>Plasmodiophorida</taxon>
        <taxon>Plasmodiophoridae</taxon>
        <taxon>Spongospora</taxon>
    </lineage>
</organism>
<dbReference type="AlphaFoldDB" id="A0A0H5R9P5"/>
<dbReference type="EMBL" id="HACM01010361">
    <property type="protein sequence ID" value="CRZ10803.1"/>
    <property type="molecule type" value="Transcribed_RNA"/>
</dbReference>
<feature type="non-terminal residue" evidence="2">
    <location>
        <position position="126"/>
    </location>
</feature>